<feature type="transmembrane region" description="Helical" evidence="1">
    <location>
        <begin position="28"/>
        <end position="49"/>
    </location>
</feature>
<organism evidence="2 3">
    <name type="scientific">Paraburkholderia fungorum</name>
    <dbReference type="NCBI Taxonomy" id="134537"/>
    <lineage>
        <taxon>Bacteria</taxon>
        <taxon>Pseudomonadati</taxon>
        <taxon>Pseudomonadota</taxon>
        <taxon>Betaproteobacteria</taxon>
        <taxon>Burkholderiales</taxon>
        <taxon>Burkholderiaceae</taxon>
        <taxon>Paraburkholderia</taxon>
    </lineage>
</organism>
<dbReference type="EMBL" id="FNKP01000001">
    <property type="protein sequence ID" value="SDQ72184.1"/>
    <property type="molecule type" value="Genomic_DNA"/>
</dbReference>
<evidence type="ECO:0008006" key="4">
    <source>
        <dbReference type="Google" id="ProtNLM"/>
    </source>
</evidence>
<protein>
    <recommendedName>
        <fullName evidence="4">DUF3309 domain-containing protein</fullName>
    </recommendedName>
</protein>
<evidence type="ECO:0000256" key="1">
    <source>
        <dbReference type="SAM" id="Phobius"/>
    </source>
</evidence>
<sequence>MTIGTILLIVLILLLIGALPSWPYSSGWGYRPTGLLGVVLIIVIILLLMGRI</sequence>
<keyword evidence="1" id="KW-0472">Membrane</keyword>
<evidence type="ECO:0000313" key="2">
    <source>
        <dbReference type="EMBL" id="SDQ72184.1"/>
    </source>
</evidence>
<keyword evidence="3" id="KW-1185">Reference proteome</keyword>
<dbReference type="Pfam" id="PF11752">
    <property type="entry name" value="DUF3309"/>
    <property type="match status" value="1"/>
</dbReference>
<accession>A0A1H1D6W5</accession>
<dbReference type="InterPro" id="IPR021738">
    <property type="entry name" value="DUF3309"/>
</dbReference>
<keyword evidence="1" id="KW-0812">Transmembrane</keyword>
<dbReference type="AlphaFoldDB" id="A0A1H1D6W5"/>
<evidence type="ECO:0000313" key="3">
    <source>
        <dbReference type="Proteomes" id="UP000183487"/>
    </source>
</evidence>
<dbReference type="Proteomes" id="UP000183487">
    <property type="component" value="Unassembled WGS sequence"/>
</dbReference>
<keyword evidence="1" id="KW-1133">Transmembrane helix</keyword>
<reference evidence="3" key="1">
    <citation type="submission" date="2016-10" db="EMBL/GenBank/DDBJ databases">
        <authorList>
            <person name="Varghese N."/>
        </authorList>
    </citation>
    <scope>NUCLEOTIDE SEQUENCE [LARGE SCALE GENOMIC DNA]</scope>
    <source>
        <strain evidence="3">GAS106B</strain>
    </source>
</reference>
<gene>
    <name evidence="2" type="ORF">SAMN05443245_2494</name>
</gene>
<proteinExistence type="predicted"/>
<dbReference type="RefSeq" id="WP_074764823.1">
    <property type="nucleotide sequence ID" value="NZ_FNKP01000001.1"/>
</dbReference>
<name>A0A1H1D6W5_9BURK</name>